<keyword evidence="3" id="KW-1185">Reference proteome</keyword>
<dbReference type="GO" id="GO:0009236">
    <property type="term" value="P:cobalamin biosynthetic process"/>
    <property type="evidence" value="ECO:0007669"/>
    <property type="project" value="UniProtKB-UniPathway"/>
</dbReference>
<dbReference type="KEGG" id="asip:AQUSIP_05550"/>
<protein>
    <recommendedName>
        <fullName evidence="4">Regulatory protein AmpE</fullName>
    </recommendedName>
</protein>
<dbReference type="GO" id="GO:0046677">
    <property type="term" value="P:response to antibiotic"/>
    <property type="evidence" value="ECO:0007669"/>
    <property type="project" value="TreeGrafter"/>
</dbReference>
<dbReference type="Pfam" id="PF17113">
    <property type="entry name" value="AmpE"/>
    <property type="match status" value="1"/>
</dbReference>
<feature type="transmembrane region" description="Helical" evidence="1">
    <location>
        <begin position="68"/>
        <end position="86"/>
    </location>
</feature>
<evidence type="ECO:0000313" key="2">
    <source>
        <dbReference type="EMBL" id="VVC75267.1"/>
    </source>
</evidence>
<dbReference type="InterPro" id="IPR052966">
    <property type="entry name" value="Beta-lactamase_Reg"/>
</dbReference>
<dbReference type="EMBL" id="LR699119">
    <property type="protein sequence ID" value="VVC75267.1"/>
    <property type="molecule type" value="Genomic_DNA"/>
</dbReference>
<keyword evidence="1" id="KW-0472">Membrane</keyword>
<proteinExistence type="predicted"/>
<evidence type="ECO:0000313" key="3">
    <source>
        <dbReference type="Proteomes" id="UP000324194"/>
    </source>
</evidence>
<sequence>MIFIVTLIALLIERFFDWSHLRRWNWFLGYQRMVSQRAAGMPPYLSLAVTLIPPLFVTVLVQFMLKDALFGFVELLFQLLVFLYCLGPQNLWADTFACVNALVQGDASAAKQKLRAAFGAPQGEDTQTCPDQLLNQVFIAANRRVFAIVFWFMVLGPAGAVLYRAVTVLTGMPSARDVTADKMKEARWVESVLDWIPVRILTCVFALGGHFVKVFSCWRKKSVLSLDINEKLLTECGAAALGAENAAEGEGAAVKNAIGLLDRSFVITLVMVAIIVLLG</sequence>
<name>A0A5E4PFQ4_9COXI</name>
<feature type="transmembrane region" description="Helical" evidence="1">
    <location>
        <begin position="260"/>
        <end position="278"/>
    </location>
</feature>
<dbReference type="Proteomes" id="UP000324194">
    <property type="component" value="Chromosome 1"/>
</dbReference>
<evidence type="ECO:0000256" key="1">
    <source>
        <dbReference type="SAM" id="Phobius"/>
    </source>
</evidence>
<dbReference type="InterPro" id="IPR031347">
    <property type="entry name" value="AmpE"/>
</dbReference>
<keyword evidence="1" id="KW-1133">Transmembrane helix</keyword>
<feature type="transmembrane region" description="Helical" evidence="1">
    <location>
        <begin position="145"/>
        <end position="166"/>
    </location>
</feature>
<dbReference type="OrthoDB" id="9811967at2"/>
<evidence type="ECO:0008006" key="4">
    <source>
        <dbReference type="Google" id="ProtNLM"/>
    </source>
</evidence>
<dbReference type="PANTHER" id="PTHR38684">
    <property type="entry name" value="PROTEIN AMPE"/>
    <property type="match status" value="1"/>
</dbReference>
<gene>
    <name evidence="2" type="ORF">AQUSIP_05550</name>
</gene>
<keyword evidence="1" id="KW-0812">Transmembrane</keyword>
<feature type="transmembrane region" description="Helical" evidence="1">
    <location>
        <begin position="41"/>
        <end position="61"/>
    </location>
</feature>
<dbReference type="AlphaFoldDB" id="A0A5E4PFQ4"/>
<dbReference type="UniPathway" id="UPA00148"/>
<dbReference type="GO" id="GO:0005886">
    <property type="term" value="C:plasma membrane"/>
    <property type="evidence" value="ECO:0007669"/>
    <property type="project" value="TreeGrafter"/>
</dbReference>
<dbReference type="RefSeq" id="WP_148338396.1">
    <property type="nucleotide sequence ID" value="NZ_LR699119.1"/>
</dbReference>
<organism evidence="2 3">
    <name type="scientific">Aquicella siphonis</name>
    <dbReference type="NCBI Taxonomy" id="254247"/>
    <lineage>
        <taxon>Bacteria</taxon>
        <taxon>Pseudomonadati</taxon>
        <taxon>Pseudomonadota</taxon>
        <taxon>Gammaproteobacteria</taxon>
        <taxon>Legionellales</taxon>
        <taxon>Coxiellaceae</taxon>
        <taxon>Aquicella</taxon>
    </lineage>
</organism>
<accession>A0A5E4PFQ4</accession>
<dbReference type="PANTHER" id="PTHR38684:SF1">
    <property type="entry name" value="PROTEIN AMPE"/>
    <property type="match status" value="1"/>
</dbReference>
<reference evidence="2 3" key="1">
    <citation type="submission" date="2019-08" db="EMBL/GenBank/DDBJ databases">
        <authorList>
            <person name="Guy L."/>
        </authorList>
    </citation>
    <scope>NUCLEOTIDE SEQUENCE [LARGE SCALE GENOMIC DNA]</scope>
    <source>
        <strain evidence="2 3">SGT-108</strain>
    </source>
</reference>